<comment type="caution">
    <text evidence="1">The sequence shown here is derived from an EMBL/GenBank/DDBJ whole genome shotgun (WGS) entry which is preliminary data.</text>
</comment>
<dbReference type="OrthoDB" id="2751365at2759"/>
<evidence type="ECO:0000313" key="2">
    <source>
        <dbReference type="Proteomes" id="UP000230002"/>
    </source>
</evidence>
<name>A0A2G8SHB6_9APHY</name>
<dbReference type="Proteomes" id="UP000230002">
    <property type="component" value="Unassembled WGS sequence"/>
</dbReference>
<gene>
    <name evidence="1" type="ORF">GSI_04603</name>
</gene>
<organism evidence="1 2">
    <name type="scientific">Ganoderma sinense ZZ0214-1</name>
    <dbReference type="NCBI Taxonomy" id="1077348"/>
    <lineage>
        <taxon>Eukaryota</taxon>
        <taxon>Fungi</taxon>
        <taxon>Dikarya</taxon>
        <taxon>Basidiomycota</taxon>
        <taxon>Agaricomycotina</taxon>
        <taxon>Agaricomycetes</taxon>
        <taxon>Polyporales</taxon>
        <taxon>Polyporaceae</taxon>
        <taxon>Ganoderma</taxon>
    </lineage>
</organism>
<sequence length="526" mass="59083">MVSFCNGAVSSQLEPISVSNRDRRTYPFTSINTVVGSHLAASEVPRLVEYSNSAGANFFRHPDLVKVMFDHFKKEYHSPRERRDLISFMLISKVTFRYPARILWSRIGRQFVAALQLLDLEVWDNGSHRRLFGPPLLDALEQNKDRLAEHVMWKKFLYYADAIEFVDTNTVFICPGTITLLAHLLPPSDALVFPCLRHLIWTESLTDSNDLLHMLGPSLSVLHLHIYDFFDEQYTSTAFMDWATRMIHAASHLSHNIRVLVIDAMGSLILNPSVLAYFCTLHQLAITQASPNSGQDVMAPPMAFQSLEDLEIVSYHGSKGLLNSLPYVISFMAHSLRMVNLQSIAGSSALDNTSFVENFQPLLSLQQLMEVRIGFMLVDFEFTDRDLITVARAWPNIVEMAFAFSRLRTSPVPRLQTLGLVAAHCRSLKKITLPFLVGPGSGTTFEISAPPSHPLEEIRTHSMTWDKNQSGAITSRLKQAFPSLTGVFSNGSIDDEHELLWAILPPYILSSQVAAYPISVPHADNL</sequence>
<reference evidence="1 2" key="1">
    <citation type="journal article" date="2015" name="Sci. Rep.">
        <title>Chromosome-level genome map provides insights into diverse defense mechanisms in the medicinal fungus Ganoderma sinense.</title>
        <authorList>
            <person name="Zhu Y."/>
            <person name="Xu J."/>
            <person name="Sun C."/>
            <person name="Zhou S."/>
            <person name="Xu H."/>
            <person name="Nelson D.R."/>
            <person name="Qian J."/>
            <person name="Song J."/>
            <person name="Luo H."/>
            <person name="Xiang L."/>
            <person name="Li Y."/>
            <person name="Xu Z."/>
            <person name="Ji A."/>
            <person name="Wang L."/>
            <person name="Lu S."/>
            <person name="Hayward A."/>
            <person name="Sun W."/>
            <person name="Li X."/>
            <person name="Schwartz D.C."/>
            <person name="Wang Y."/>
            <person name="Chen S."/>
        </authorList>
    </citation>
    <scope>NUCLEOTIDE SEQUENCE [LARGE SCALE GENOMIC DNA]</scope>
    <source>
        <strain evidence="1 2">ZZ0214-1</strain>
    </source>
</reference>
<dbReference type="InterPro" id="IPR032675">
    <property type="entry name" value="LRR_dom_sf"/>
</dbReference>
<dbReference type="EMBL" id="AYKW01000008">
    <property type="protein sequence ID" value="PIL33153.1"/>
    <property type="molecule type" value="Genomic_DNA"/>
</dbReference>
<evidence type="ECO:0000313" key="1">
    <source>
        <dbReference type="EMBL" id="PIL33153.1"/>
    </source>
</evidence>
<protein>
    <submittedName>
        <fullName evidence="1">Uncharacterized protein</fullName>
    </submittedName>
</protein>
<dbReference type="Gene3D" id="3.80.10.10">
    <property type="entry name" value="Ribonuclease Inhibitor"/>
    <property type="match status" value="1"/>
</dbReference>
<proteinExistence type="predicted"/>
<keyword evidence="2" id="KW-1185">Reference proteome</keyword>
<dbReference type="AlphaFoldDB" id="A0A2G8SHB6"/>
<accession>A0A2G8SHB6</accession>